<reference evidence="10" key="1">
    <citation type="submission" date="2025-08" db="UniProtKB">
        <authorList>
            <consortium name="Ensembl"/>
        </authorList>
    </citation>
    <scope>IDENTIFICATION</scope>
</reference>
<evidence type="ECO:0000256" key="4">
    <source>
        <dbReference type="ARBA" id="ARBA00023005"/>
    </source>
</evidence>
<feature type="domain" description="Phospholipase A2 inhibitor N-terminal" evidence="9">
    <location>
        <begin position="21"/>
        <end position="100"/>
    </location>
</feature>
<dbReference type="InterPro" id="IPR045860">
    <property type="entry name" value="Snake_toxin-like_sf"/>
</dbReference>
<proteinExistence type="inferred from homology"/>
<dbReference type="Proteomes" id="UP000694421">
    <property type="component" value="Unplaced"/>
</dbReference>
<keyword evidence="4" id="KW-0593">Phospholipase A2 inhibitor</keyword>
<dbReference type="OMA" id="CANELAC"/>
<protein>
    <recommendedName>
        <fullName evidence="12">Phospholipase A2 inhibitor and Ly6/PLAUR domain-containing protein-like</fullName>
    </recommendedName>
</protein>
<dbReference type="GeneTree" id="ENSGT00940000164395"/>
<keyword evidence="7" id="KW-0732">Signal</keyword>
<dbReference type="Pfam" id="PF00021">
    <property type="entry name" value="UPAR_LY6"/>
    <property type="match status" value="1"/>
</dbReference>
<keyword evidence="3" id="KW-0964">Secreted</keyword>
<evidence type="ECO:0008006" key="12">
    <source>
        <dbReference type="Google" id="ProtNLM"/>
    </source>
</evidence>
<evidence type="ECO:0000313" key="10">
    <source>
        <dbReference type="Ensembl" id="ENSSMRP00000006805.1"/>
    </source>
</evidence>
<dbReference type="GO" id="GO:0005576">
    <property type="term" value="C:extracellular region"/>
    <property type="evidence" value="ECO:0007669"/>
    <property type="project" value="UniProtKB-SubCell"/>
</dbReference>
<feature type="signal peptide" evidence="7">
    <location>
        <begin position="1"/>
        <end position="19"/>
    </location>
</feature>
<evidence type="ECO:0000259" key="9">
    <source>
        <dbReference type="Pfam" id="PF02988"/>
    </source>
</evidence>
<dbReference type="SUPFAM" id="SSF57302">
    <property type="entry name" value="Snake toxin-like"/>
    <property type="match status" value="2"/>
</dbReference>
<keyword evidence="5" id="KW-1015">Disulfide bond</keyword>
<evidence type="ECO:0000256" key="3">
    <source>
        <dbReference type="ARBA" id="ARBA00022525"/>
    </source>
</evidence>
<dbReference type="InterPro" id="IPR004126">
    <property type="entry name" value="PLipase_A2_inh_N"/>
</dbReference>
<dbReference type="CDD" id="cd23572">
    <property type="entry name" value="TFP_LU_ECD_PINLYP_rpt2"/>
    <property type="match status" value="1"/>
</dbReference>
<dbReference type="InterPro" id="IPR016054">
    <property type="entry name" value="LY6_UPA_recep-like"/>
</dbReference>
<keyword evidence="6" id="KW-0472">Membrane</keyword>
<dbReference type="Gene3D" id="2.10.60.10">
    <property type="entry name" value="CD59"/>
    <property type="match status" value="2"/>
</dbReference>
<dbReference type="CDD" id="cd23588">
    <property type="entry name" value="TFP_LU_ECD_PLIG"/>
    <property type="match status" value="1"/>
</dbReference>
<feature type="chain" id="PRO_5034170806" description="Phospholipase A2 inhibitor and Ly6/PLAUR domain-containing protein-like" evidence="7">
    <location>
        <begin position="20"/>
        <end position="219"/>
    </location>
</feature>
<evidence type="ECO:0000256" key="1">
    <source>
        <dbReference type="ARBA" id="ARBA00004613"/>
    </source>
</evidence>
<comment type="subcellular location">
    <subcellularLocation>
        <location evidence="1">Secreted</location>
    </subcellularLocation>
</comment>
<dbReference type="AlphaFoldDB" id="A0A8D0BDA0"/>
<reference evidence="10" key="2">
    <citation type="submission" date="2025-09" db="UniProtKB">
        <authorList>
            <consortium name="Ensembl"/>
        </authorList>
    </citation>
    <scope>IDENTIFICATION</scope>
</reference>
<evidence type="ECO:0000256" key="2">
    <source>
        <dbReference type="ARBA" id="ARBA00006570"/>
    </source>
</evidence>
<dbReference type="PANTHER" id="PTHR20914">
    <property type="entry name" value="LY6/PLAUR DOMAIN-CONTAINING PROTEIN 8"/>
    <property type="match status" value="1"/>
</dbReference>
<sequence length="219" mass="23104">MQTLLTTYFLAAFAAVGISLDCEECVGLGSICQGPKKTCSANEDTCAIIVSESLGSMNTTKSMKRCLESTACIRDPISFNLGPGLIATTQIFCCVEEECESPPAWRPRNFTLNGKKCPSCLSTQAKCKEEIVPCAGNENYCFQISGSSTVVGILAEIHMKGCANKAACDSKEVITDVAIPGINVKQKAVCTGGSANIFPGLLAVNLVVLTGLLLVNYLV</sequence>
<comment type="similarity">
    <text evidence="2">Belongs to the CNF-like-inhibitor family.</text>
</comment>
<evidence type="ECO:0000259" key="8">
    <source>
        <dbReference type="Pfam" id="PF00021"/>
    </source>
</evidence>
<evidence type="ECO:0000313" key="11">
    <source>
        <dbReference type="Proteomes" id="UP000694421"/>
    </source>
</evidence>
<dbReference type="Ensembl" id="ENSSMRT00000007984.1">
    <property type="protein sequence ID" value="ENSSMRP00000006805.1"/>
    <property type="gene ID" value="ENSSMRG00000005526.1"/>
</dbReference>
<organism evidence="10 11">
    <name type="scientific">Salvator merianae</name>
    <name type="common">Argentine black and white tegu</name>
    <name type="synonym">Tupinambis merianae</name>
    <dbReference type="NCBI Taxonomy" id="96440"/>
    <lineage>
        <taxon>Eukaryota</taxon>
        <taxon>Metazoa</taxon>
        <taxon>Chordata</taxon>
        <taxon>Craniata</taxon>
        <taxon>Vertebrata</taxon>
        <taxon>Euteleostomi</taxon>
        <taxon>Lepidosauria</taxon>
        <taxon>Squamata</taxon>
        <taxon>Bifurcata</taxon>
        <taxon>Unidentata</taxon>
        <taxon>Episquamata</taxon>
        <taxon>Laterata</taxon>
        <taxon>Teiioidea</taxon>
        <taxon>Teiidae</taxon>
        <taxon>Salvator</taxon>
    </lineage>
</organism>
<feature type="transmembrane region" description="Helical" evidence="6">
    <location>
        <begin position="197"/>
        <end position="218"/>
    </location>
</feature>
<keyword evidence="6" id="KW-1133">Transmembrane helix</keyword>
<evidence type="ECO:0000256" key="7">
    <source>
        <dbReference type="SAM" id="SignalP"/>
    </source>
</evidence>
<evidence type="ECO:0000256" key="5">
    <source>
        <dbReference type="ARBA" id="ARBA00023157"/>
    </source>
</evidence>
<evidence type="ECO:0000256" key="6">
    <source>
        <dbReference type="SAM" id="Phobius"/>
    </source>
</evidence>
<keyword evidence="11" id="KW-1185">Reference proteome</keyword>
<dbReference type="InterPro" id="IPR050918">
    <property type="entry name" value="CNF-like_PLA2_Inhibitor"/>
</dbReference>
<dbReference type="PANTHER" id="PTHR20914:SF30">
    <property type="entry name" value="LY6_PLAUR DOMAIN CONTAINING 9"/>
    <property type="match status" value="1"/>
</dbReference>
<dbReference type="Pfam" id="PF02988">
    <property type="entry name" value="PLA2_inh"/>
    <property type="match status" value="1"/>
</dbReference>
<name>A0A8D0BDA0_SALMN</name>
<keyword evidence="6" id="KW-0812">Transmembrane</keyword>
<accession>A0A8D0BDA0</accession>
<dbReference type="GO" id="GO:0019834">
    <property type="term" value="F:phospholipase A2 inhibitor activity"/>
    <property type="evidence" value="ECO:0007669"/>
    <property type="project" value="UniProtKB-KW"/>
</dbReference>
<feature type="domain" description="UPAR/Ly6" evidence="8">
    <location>
        <begin position="114"/>
        <end position="177"/>
    </location>
</feature>